<dbReference type="GO" id="GO:0046677">
    <property type="term" value="P:response to antibiotic"/>
    <property type="evidence" value="ECO:0007669"/>
    <property type="project" value="InterPro"/>
</dbReference>
<dbReference type="EMBL" id="MLIS01000082">
    <property type="protein sequence ID" value="OHU75835.1"/>
    <property type="molecule type" value="Genomic_DNA"/>
</dbReference>
<evidence type="ECO:0000259" key="1">
    <source>
        <dbReference type="Pfam" id="PF13354"/>
    </source>
</evidence>
<keyword evidence="3" id="KW-1185">Reference proteome</keyword>
<dbReference type="SUPFAM" id="SSF56601">
    <property type="entry name" value="beta-lactamase/transpeptidase-like"/>
    <property type="match status" value="1"/>
</dbReference>
<feature type="domain" description="Beta-lactamase class A catalytic" evidence="1">
    <location>
        <begin position="37"/>
        <end position="270"/>
    </location>
</feature>
<proteinExistence type="predicted"/>
<dbReference type="Proteomes" id="UP000179441">
    <property type="component" value="Unassembled WGS sequence"/>
</dbReference>
<accession>A0A1S1M1R3</accession>
<dbReference type="PANTHER" id="PTHR35333:SF3">
    <property type="entry name" value="BETA-LACTAMASE-TYPE TRANSPEPTIDASE FOLD CONTAINING PROTEIN"/>
    <property type="match status" value="1"/>
</dbReference>
<reference evidence="2 3" key="1">
    <citation type="submission" date="2016-10" db="EMBL/GenBank/DDBJ databases">
        <title>Evaluation of Human, Veterinary and Environmental Mycobacterium chelonae Isolates by Core Genome Phylogenomic Analysis, Targeted Gene Comparison, and Anti-microbial Susceptibility Patterns: A Tale of Mistaken Identities.</title>
        <authorList>
            <person name="Fogelson S.B."/>
            <person name="Camus A.C."/>
            <person name="Lorenz W."/>
            <person name="Vasireddy R."/>
            <person name="Vasireddy S."/>
            <person name="Smith T."/>
            <person name="Brown-Elliott B.A."/>
            <person name="Wallace R.J.Jr."/>
            <person name="Hasan N.A."/>
            <person name="Reischl U."/>
            <person name="Sanchez S."/>
        </authorList>
    </citation>
    <scope>NUCLEOTIDE SEQUENCE [LARGE SCALE GENOMIC DNA]</scope>
    <source>
        <strain evidence="2 3">15518</strain>
    </source>
</reference>
<evidence type="ECO:0000313" key="2">
    <source>
        <dbReference type="EMBL" id="OHU75835.1"/>
    </source>
</evidence>
<dbReference type="GO" id="GO:0030655">
    <property type="term" value="P:beta-lactam antibiotic catabolic process"/>
    <property type="evidence" value="ECO:0007669"/>
    <property type="project" value="InterPro"/>
</dbReference>
<sequence length="301" mass="31896">MNTQLVDKAVEQIRAVFLDAGCRGTLRAERVGAPGPIVDVDGDRPAVAASVYKIFVLIAAARAFDSGHLHPEATVRVAPADCTPGPTGISTFSNPVVLTWLDLARLMITHSDNTAADVLLAAIGLDTVNELTEELGFNSTRIIGGTSALQRQLIHDTGTLTLDEAIGILATNNTIEHSAAFDPAYTTATSACDTDRALSAIWTGTATSAQSSDMMKQILTQQIWQHRIRSAFPHRDVTVAGKTGTIGPIRNEVAVIAFPGEPPMAVSVFTRAARADAYLPNVDRAIGQAARIAITALRNHP</sequence>
<dbReference type="InterPro" id="IPR012338">
    <property type="entry name" value="Beta-lactam/transpept-like"/>
</dbReference>
<evidence type="ECO:0000313" key="3">
    <source>
        <dbReference type="Proteomes" id="UP000179441"/>
    </source>
</evidence>
<protein>
    <submittedName>
        <fullName evidence="2">Serine hydrolase</fullName>
    </submittedName>
</protein>
<dbReference type="Pfam" id="PF13354">
    <property type="entry name" value="Beta-lactamase2"/>
    <property type="match status" value="1"/>
</dbReference>
<dbReference type="PANTHER" id="PTHR35333">
    <property type="entry name" value="BETA-LACTAMASE"/>
    <property type="match status" value="1"/>
</dbReference>
<organism evidence="2 3">
    <name type="scientific">Mycobacteroides chelonae</name>
    <name type="common">Mycobacterium chelonae</name>
    <dbReference type="NCBI Taxonomy" id="1774"/>
    <lineage>
        <taxon>Bacteria</taxon>
        <taxon>Bacillati</taxon>
        <taxon>Actinomycetota</taxon>
        <taxon>Actinomycetes</taxon>
        <taxon>Mycobacteriales</taxon>
        <taxon>Mycobacteriaceae</taxon>
        <taxon>Mycobacteroides</taxon>
    </lineage>
</organism>
<dbReference type="RefSeq" id="WP_070917636.1">
    <property type="nucleotide sequence ID" value="NZ_JAAOOS010000001.1"/>
</dbReference>
<name>A0A1S1M1R3_MYCCH</name>
<dbReference type="GO" id="GO:0008800">
    <property type="term" value="F:beta-lactamase activity"/>
    <property type="evidence" value="ECO:0007669"/>
    <property type="project" value="InterPro"/>
</dbReference>
<dbReference type="Gene3D" id="3.40.710.10">
    <property type="entry name" value="DD-peptidase/beta-lactamase superfamily"/>
    <property type="match status" value="1"/>
</dbReference>
<keyword evidence="2" id="KW-0378">Hydrolase</keyword>
<gene>
    <name evidence="2" type="ORF">BKG84_26345</name>
</gene>
<dbReference type="InterPro" id="IPR045155">
    <property type="entry name" value="Beta-lactam_cat"/>
</dbReference>
<dbReference type="InterPro" id="IPR000871">
    <property type="entry name" value="Beta-lactam_class-A"/>
</dbReference>
<dbReference type="AlphaFoldDB" id="A0A1S1M1R3"/>
<comment type="caution">
    <text evidence="2">The sequence shown here is derived from an EMBL/GenBank/DDBJ whole genome shotgun (WGS) entry which is preliminary data.</text>
</comment>